<evidence type="ECO:0000256" key="4">
    <source>
        <dbReference type="ARBA" id="ARBA00022729"/>
    </source>
</evidence>
<dbReference type="GO" id="GO:0005576">
    <property type="term" value="C:extracellular region"/>
    <property type="evidence" value="ECO:0007669"/>
    <property type="project" value="UniProtKB-SubCell"/>
</dbReference>
<evidence type="ECO:0000256" key="3">
    <source>
        <dbReference type="ARBA" id="ARBA00022525"/>
    </source>
</evidence>
<keyword evidence="3 5" id="KW-0964">Secreted</keyword>
<proteinExistence type="inferred from homology"/>
<evidence type="ECO:0000256" key="2">
    <source>
        <dbReference type="ARBA" id="ARBA00010400"/>
    </source>
</evidence>
<accession>G4YEN9</accession>
<evidence type="ECO:0000313" key="7">
    <source>
        <dbReference type="EMBL" id="EGZ26883.1"/>
    </source>
</evidence>
<comment type="function">
    <text evidence="5">Effector that suppresses plant defense responses during pathogen infection.</text>
</comment>
<dbReference type="Proteomes" id="UP000002640">
    <property type="component" value="Unassembled WGS sequence"/>
</dbReference>
<evidence type="ECO:0000313" key="8">
    <source>
        <dbReference type="Proteomes" id="UP000002640"/>
    </source>
</evidence>
<evidence type="ECO:0000256" key="1">
    <source>
        <dbReference type="ARBA" id="ARBA00004613"/>
    </source>
</evidence>
<dbReference type="Pfam" id="PF16810">
    <property type="entry name" value="RXLR"/>
    <property type="match status" value="1"/>
</dbReference>
<reference evidence="7 8" key="1">
    <citation type="journal article" date="2006" name="Science">
        <title>Phytophthora genome sequences uncover evolutionary origins and mechanisms of pathogenesis.</title>
        <authorList>
            <person name="Tyler B.M."/>
            <person name="Tripathy S."/>
            <person name="Zhang X."/>
            <person name="Dehal P."/>
            <person name="Jiang R.H."/>
            <person name="Aerts A."/>
            <person name="Arredondo F.D."/>
            <person name="Baxter L."/>
            <person name="Bensasson D."/>
            <person name="Beynon J.L."/>
            <person name="Chapman J."/>
            <person name="Damasceno C.M."/>
            <person name="Dorrance A.E."/>
            <person name="Dou D."/>
            <person name="Dickerman A.W."/>
            <person name="Dubchak I.L."/>
            <person name="Garbelotto M."/>
            <person name="Gijzen M."/>
            <person name="Gordon S.G."/>
            <person name="Govers F."/>
            <person name="Grunwald N.J."/>
            <person name="Huang W."/>
            <person name="Ivors K.L."/>
            <person name="Jones R.W."/>
            <person name="Kamoun S."/>
            <person name="Krampis K."/>
            <person name="Lamour K.H."/>
            <person name="Lee M.K."/>
            <person name="McDonald W.H."/>
            <person name="Medina M."/>
            <person name="Meijer H.J."/>
            <person name="Nordberg E.K."/>
            <person name="Maclean D.J."/>
            <person name="Ospina-Giraldo M.D."/>
            <person name="Morris P.F."/>
            <person name="Phuntumart V."/>
            <person name="Putnam N.H."/>
            <person name="Rash S."/>
            <person name="Rose J.K."/>
            <person name="Sakihama Y."/>
            <person name="Salamov A.A."/>
            <person name="Savidor A."/>
            <person name="Scheuring C.F."/>
            <person name="Smith B.M."/>
            <person name="Sobral B.W."/>
            <person name="Terry A."/>
            <person name="Torto-Alalibo T.A."/>
            <person name="Win J."/>
            <person name="Xu Z."/>
            <person name="Zhang H."/>
            <person name="Grigoriev I.V."/>
            <person name="Rokhsar D.S."/>
            <person name="Boore J.L."/>
        </authorList>
    </citation>
    <scope>NUCLEOTIDE SEQUENCE [LARGE SCALE GENOMIC DNA]</scope>
    <source>
        <strain evidence="7 8">P6497</strain>
    </source>
</reference>
<gene>
    <name evidence="7" type="ORF">PHYSODRAFT_468685</name>
</gene>
<evidence type="ECO:0000256" key="6">
    <source>
        <dbReference type="SAM" id="MobiDB-lite"/>
    </source>
</evidence>
<sequence length="130" mass="14230">MRLQSAVLAALVTTLCVNCYIAESNAATTMSDRPRAIQSPDEAHHEGKRSIRMPVAAGGESKREASGLDWFASSAAKALKAQKAKWIKSEGIYDDLIGGTRTTWEVYGAWKKLDASPEYIAKAMNKGWLR</sequence>
<name>G4YEN9_PHYSP</name>
<comment type="subcellular location">
    <subcellularLocation>
        <location evidence="1 5">Secreted</location>
    </subcellularLocation>
</comment>
<dbReference type="GeneID" id="20653718"/>
<evidence type="ECO:0000256" key="5">
    <source>
        <dbReference type="RuleBase" id="RU367124"/>
    </source>
</evidence>
<dbReference type="InterPro" id="IPR031825">
    <property type="entry name" value="RXLR"/>
</dbReference>
<dbReference type="RefSeq" id="XP_009514158.1">
    <property type="nucleotide sequence ID" value="XM_009515863.1"/>
</dbReference>
<feature type="region of interest" description="Disordered" evidence="6">
    <location>
        <begin position="31"/>
        <end position="59"/>
    </location>
</feature>
<feature type="chain" id="PRO_5028501472" description="RxLR effector protein" evidence="5">
    <location>
        <begin position="27"/>
        <end position="130"/>
    </location>
</feature>
<dbReference type="KEGG" id="psoj:PHYSODRAFT_468685"/>
<protein>
    <recommendedName>
        <fullName evidence="5">RxLR effector protein</fullName>
    </recommendedName>
</protein>
<comment type="domain">
    <text evidence="5">The RxLR-dEER motif acts to carry the protein into the host cell cytoplasm through binding to cell surface phosphatidylinositol-3-phosphate.</text>
</comment>
<dbReference type="EMBL" id="JH159151">
    <property type="protein sequence ID" value="EGZ26883.1"/>
    <property type="molecule type" value="Genomic_DNA"/>
</dbReference>
<feature type="signal peptide" evidence="5">
    <location>
        <begin position="1"/>
        <end position="26"/>
    </location>
</feature>
<keyword evidence="4 5" id="KW-0732">Signal</keyword>
<dbReference type="AlphaFoldDB" id="G4YEN9"/>
<keyword evidence="8" id="KW-1185">Reference proteome</keyword>
<dbReference type="SMR" id="G4YEN9"/>
<dbReference type="InParanoid" id="G4YEN9"/>
<comment type="similarity">
    <text evidence="2 5">Belongs to the RxLR effector family.</text>
</comment>
<organism evidence="7 8">
    <name type="scientific">Phytophthora sojae (strain P6497)</name>
    <name type="common">Soybean stem and root rot agent</name>
    <name type="synonym">Phytophthora megasperma f. sp. glycines</name>
    <dbReference type="NCBI Taxonomy" id="1094619"/>
    <lineage>
        <taxon>Eukaryota</taxon>
        <taxon>Sar</taxon>
        <taxon>Stramenopiles</taxon>
        <taxon>Oomycota</taxon>
        <taxon>Peronosporomycetes</taxon>
        <taxon>Peronosporales</taxon>
        <taxon>Peronosporaceae</taxon>
        <taxon>Phytophthora</taxon>
    </lineage>
</organism>